<evidence type="ECO:0008006" key="3">
    <source>
        <dbReference type="Google" id="ProtNLM"/>
    </source>
</evidence>
<name>A0ABV1RCA0_9ALTE</name>
<dbReference type="EMBL" id="JBELOE010000059">
    <property type="protein sequence ID" value="MER2490536.1"/>
    <property type="molecule type" value="Genomic_DNA"/>
</dbReference>
<accession>A0ABV1RCA0</accession>
<dbReference type="RefSeq" id="WP_350400309.1">
    <property type="nucleotide sequence ID" value="NZ_JBELOE010000059.1"/>
</dbReference>
<gene>
    <name evidence="1" type="ORF">ABS311_01380</name>
</gene>
<organism evidence="1 2">
    <name type="scientific">Catenovulum sediminis</name>
    <dbReference type="NCBI Taxonomy" id="1740262"/>
    <lineage>
        <taxon>Bacteria</taxon>
        <taxon>Pseudomonadati</taxon>
        <taxon>Pseudomonadota</taxon>
        <taxon>Gammaproteobacteria</taxon>
        <taxon>Alteromonadales</taxon>
        <taxon>Alteromonadaceae</taxon>
        <taxon>Catenovulum</taxon>
    </lineage>
</organism>
<comment type="caution">
    <text evidence="1">The sequence shown here is derived from an EMBL/GenBank/DDBJ whole genome shotgun (WGS) entry which is preliminary data.</text>
</comment>
<protein>
    <recommendedName>
        <fullName evidence="3">DUF4347 domain-containing protein</fullName>
    </recommendedName>
</protein>
<keyword evidence="2" id="KW-1185">Reference proteome</keyword>
<evidence type="ECO:0000313" key="2">
    <source>
        <dbReference type="Proteomes" id="UP001467690"/>
    </source>
</evidence>
<evidence type="ECO:0000313" key="1">
    <source>
        <dbReference type="EMBL" id="MER2490536.1"/>
    </source>
</evidence>
<reference evidence="1 2" key="1">
    <citation type="submission" date="2024-06" db="EMBL/GenBank/DDBJ databases">
        <authorList>
            <person name="Chen R.Y."/>
        </authorList>
    </citation>
    <scope>NUCLEOTIDE SEQUENCE [LARGE SCALE GENOMIC DNA]</scope>
    <source>
        <strain evidence="1 2">D2</strain>
    </source>
</reference>
<dbReference type="Proteomes" id="UP001467690">
    <property type="component" value="Unassembled WGS sequence"/>
</dbReference>
<proteinExistence type="predicted"/>
<sequence>MSENVYVPKGAFVFMMHGNSQGVSPYSHGKTIWTVEDNFQDIVGMIEGAGYNGNKPLMMLSCDIAANGVGKALANYYKQPVIGASFGKIYIPGDASYSSYSYKPESDGATFVEF</sequence>